<comment type="similarity">
    <text evidence="2">Belongs to the AB hydrolase superfamily. FUS2 hydrolase family.</text>
</comment>
<protein>
    <submittedName>
        <fullName evidence="5">Pimeloyl-ACP methyl ester carboxylesterase</fullName>
    </submittedName>
</protein>
<evidence type="ECO:0000256" key="2">
    <source>
        <dbReference type="ARBA" id="ARBA00038115"/>
    </source>
</evidence>
<feature type="chain" id="PRO_5032537801" evidence="3">
    <location>
        <begin position="24"/>
        <end position="303"/>
    </location>
</feature>
<organism evidence="5 6">
    <name type="scientific">Tunturiibacter lichenicola</name>
    <dbReference type="NCBI Taxonomy" id="2051959"/>
    <lineage>
        <taxon>Bacteria</taxon>
        <taxon>Pseudomonadati</taxon>
        <taxon>Acidobacteriota</taxon>
        <taxon>Terriglobia</taxon>
        <taxon>Terriglobales</taxon>
        <taxon>Acidobacteriaceae</taxon>
        <taxon>Tunturiibacter</taxon>
    </lineage>
</organism>
<proteinExistence type="inferred from homology"/>
<evidence type="ECO:0000256" key="3">
    <source>
        <dbReference type="SAM" id="SignalP"/>
    </source>
</evidence>
<dbReference type="InterPro" id="IPR000073">
    <property type="entry name" value="AB_hydrolase_1"/>
</dbReference>
<dbReference type="AlphaFoldDB" id="A0A852VGF8"/>
<accession>A0A852VGF8</accession>
<evidence type="ECO:0000313" key="5">
    <source>
        <dbReference type="EMBL" id="NYF91903.1"/>
    </source>
</evidence>
<evidence type="ECO:0000256" key="1">
    <source>
        <dbReference type="ARBA" id="ARBA00022801"/>
    </source>
</evidence>
<dbReference type="PANTHER" id="PTHR22946">
    <property type="entry name" value="DIENELACTONE HYDROLASE DOMAIN-CONTAINING PROTEIN-RELATED"/>
    <property type="match status" value="1"/>
</dbReference>
<feature type="signal peptide" evidence="3">
    <location>
        <begin position="1"/>
        <end position="23"/>
    </location>
</feature>
<dbReference type="PANTHER" id="PTHR22946:SF9">
    <property type="entry name" value="POLYKETIDE TRANSFERASE AF380"/>
    <property type="match status" value="1"/>
</dbReference>
<gene>
    <name evidence="5" type="ORF">HDF08_004022</name>
</gene>
<dbReference type="EMBL" id="JACCCU010000003">
    <property type="protein sequence ID" value="NYF91903.1"/>
    <property type="molecule type" value="Genomic_DNA"/>
</dbReference>
<dbReference type="InterPro" id="IPR029058">
    <property type="entry name" value="AB_hydrolase_fold"/>
</dbReference>
<reference evidence="5 6" key="1">
    <citation type="submission" date="2020-07" db="EMBL/GenBank/DDBJ databases">
        <title>Genomic Encyclopedia of Type Strains, Phase IV (KMG-V): Genome sequencing to study the core and pangenomes of soil and plant-associated prokaryotes.</title>
        <authorList>
            <person name="Whitman W."/>
        </authorList>
    </citation>
    <scope>NUCLEOTIDE SEQUENCE [LARGE SCALE GENOMIC DNA]</scope>
    <source>
        <strain evidence="5 6">M8UP22</strain>
    </source>
</reference>
<name>A0A852VGF8_9BACT</name>
<dbReference type="Gene3D" id="3.40.50.1820">
    <property type="entry name" value="alpha/beta hydrolase"/>
    <property type="match status" value="1"/>
</dbReference>
<dbReference type="SUPFAM" id="SSF53474">
    <property type="entry name" value="alpha/beta-Hydrolases"/>
    <property type="match status" value="1"/>
</dbReference>
<dbReference type="Pfam" id="PF00561">
    <property type="entry name" value="Abhydrolase_1"/>
    <property type="match status" value="1"/>
</dbReference>
<dbReference type="InterPro" id="IPR050261">
    <property type="entry name" value="FrsA_esterase"/>
</dbReference>
<keyword evidence="3" id="KW-0732">Signal</keyword>
<sequence>MRPHRHLVALALLCASLHLSLNAQQLPTAITTDPAHDKTNPAAFETFQIPSHGALLNALAYIAPGPAPHPVVLLLHGFPGNEKNLDLAQAIRRDGWNVVYFDYRGSWGSPGNFSFTHSIEDTQSAIAYLRDPANAKKLHTDPSFIVLVGHSMGGFMARYVAAQDPAIKAVGLISAADMGVDKFQSLKSDQRDAAVAALASHLAEEGMAPLAGCTPESLAKEVAANATAWNIPALAPKLATRPMLVITSDDGLAPSNDAFVEALRKAGNQEITAIHMSTDHSYSDQRIALEKAVLDGLDYLQHK</sequence>
<dbReference type="Proteomes" id="UP000564385">
    <property type="component" value="Unassembled WGS sequence"/>
</dbReference>
<feature type="domain" description="AB hydrolase-1" evidence="4">
    <location>
        <begin position="70"/>
        <end position="190"/>
    </location>
</feature>
<dbReference type="GO" id="GO:0052689">
    <property type="term" value="F:carboxylic ester hydrolase activity"/>
    <property type="evidence" value="ECO:0007669"/>
    <property type="project" value="UniProtKB-ARBA"/>
</dbReference>
<comment type="caution">
    <text evidence="5">The sequence shown here is derived from an EMBL/GenBank/DDBJ whole genome shotgun (WGS) entry which is preliminary data.</text>
</comment>
<keyword evidence="1" id="KW-0378">Hydrolase</keyword>
<evidence type="ECO:0000259" key="4">
    <source>
        <dbReference type="Pfam" id="PF00561"/>
    </source>
</evidence>
<evidence type="ECO:0000313" key="6">
    <source>
        <dbReference type="Proteomes" id="UP000564385"/>
    </source>
</evidence>